<keyword evidence="2" id="KW-0539">Nucleus</keyword>
<comment type="caution">
    <text evidence="5">The sequence shown here is derived from an EMBL/GenBank/DDBJ whole genome shotgun (WGS) entry which is preliminary data.</text>
</comment>
<evidence type="ECO:0000256" key="2">
    <source>
        <dbReference type="ARBA" id="ARBA00023242"/>
    </source>
</evidence>
<dbReference type="RefSeq" id="XP_013330595.1">
    <property type="nucleotide sequence ID" value="XM_013475141.1"/>
</dbReference>
<feature type="region of interest" description="Disordered" evidence="3">
    <location>
        <begin position="1"/>
        <end position="21"/>
    </location>
</feature>
<protein>
    <recommendedName>
        <fullName evidence="4">FAM192A/Fyv6 N-terminal domain-containing protein</fullName>
    </recommendedName>
</protein>
<reference evidence="5 6" key="1">
    <citation type="submission" date="2015-04" db="EMBL/GenBank/DDBJ databases">
        <authorList>
            <person name="Heijne W.H."/>
            <person name="Fedorova N.D."/>
            <person name="Nierman W.C."/>
            <person name="Vollebregt A.W."/>
            <person name="Zhao Z."/>
            <person name="Wu L."/>
            <person name="Kumar M."/>
            <person name="Stam H."/>
            <person name="van den Berg M.A."/>
            <person name="Pel H.J."/>
        </authorList>
    </citation>
    <scope>NUCLEOTIDE SEQUENCE [LARGE SCALE GENOMIC DNA]</scope>
    <source>
        <strain evidence="5 6">CBS 393.64</strain>
    </source>
</reference>
<dbReference type="InterPro" id="IPR019331">
    <property type="entry name" value="FAM192A/Fyv6_N"/>
</dbReference>
<feature type="region of interest" description="Disordered" evidence="3">
    <location>
        <begin position="109"/>
        <end position="271"/>
    </location>
</feature>
<evidence type="ECO:0000256" key="1">
    <source>
        <dbReference type="ARBA" id="ARBA00004123"/>
    </source>
</evidence>
<feature type="compositionally biased region" description="Basic and acidic residues" evidence="3">
    <location>
        <begin position="110"/>
        <end position="119"/>
    </location>
</feature>
<dbReference type="PANTHER" id="PTHR13495:SF0">
    <property type="entry name" value="PSME3-INTERACTING PROTEIN"/>
    <property type="match status" value="1"/>
</dbReference>
<dbReference type="GO" id="GO:0005634">
    <property type="term" value="C:nucleus"/>
    <property type="evidence" value="ECO:0007669"/>
    <property type="project" value="UniProtKB-SubCell"/>
</dbReference>
<dbReference type="Pfam" id="PF10187">
    <property type="entry name" value="FAM192A_Fyv6_N"/>
    <property type="match status" value="1"/>
</dbReference>
<dbReference type="Proteomes" id="UP000053958">
    <property type="component" value="Unassembled WGS sequence"/>
</dbReference>
<dbReference type="PANTHER" id="PTHR13495">
    <property type="entry name" value="NEFA-INTERACTING NUCLEAR PROTEIN NIP30"/>
    <property type="match status" value="1"/>
</dbReference>
<evidence type="ECO:0000313" key="5">
    <source>
        <dbReference type="EMBL" id="KKA23983.1"/>
    </source>
</evidence>
<comment type="subcellular location">
    <subcellularLocation>
        <location evidence="1">Nucleus</location>
    </subcellularLocation>
</comment>
<dbReference type="AlphaFoldDB" id="A0A0F4Z278"/>
<evidence type="ECO:0000256" key="3">
    <source>
        <dbReference type="SAM" id="MobiDB-lite"/>
    </source>
</evidence>
<name>A0A0F4Z278_RASE3</name>
<keyword evidence="6" id="KW-1185">Reference proteome</keyword>
<dbReference type="OrthoDB" id="75807at2759"/>
<feature type="domain" description="FAM192A/Fyv6 N-terminal" evidence="4">
    <location>
        <begin position="5"/>
        <end position="109"/>
    </location>
</feature>
<dbReference type="STRING" id="1408163.A0A0F4Z278"/>
<feature type="compositionally biased region" description="Polar residues" evidence="3">
    <location>
        <begin position="121"/>
        <end position="135"/>
    </location>
</feature>
<gene>
    <name evidence="5" type="ORF">T310_1965</name>
</gene>
<feature type="compositionally biased region" description="Polar residues" evidence="3">
    <location>
        <begin position="166"/>
        <end position="177"/>
    </location>
</feature>
<sequence length="271" mass="30137">MSSGFVSGGTIDEPVERDDEWRRVQQELEEERRRKAEMGRQEGGKSLYEVLQQNKMAKQEAFEEKMRLKNQFRALDEDEVEFLDSLLESTRAKEAALKKETAEQLAAFRRQREEADRALLESSTTGEHPNSSGGPSRSMVEEEQWTISGRKRKRNKKDLLFPAKVSRSSATDAANPSSERKVSSDATSPPARAGEQEEKLAHPPTSTSPPSKIRTDPKPLGDTSPAPPKREEDHPVSPEQGKNPADSKESEVKAAHPAPSLGLVAYSSDEE</sequence>
<accession>A0A0F4Z278</accession>
<dbReference type="EMBL" id="LASV01000079">
    <property type="protein sequence ID" value="KKA23983.1"/>
    <property type="molecule type" value="Genomic_DNA"/>
</dbReference>
<proteinExistence type="predicted"/>
<dbReference type="GeneID" id="25314316"/>
<evidence type="ECO:0000313" key="6">
    <source>
        <dbReference type="Proteomes" id="UP000053958"/>
    </source>
</evidence>
<feature type="compositionally biased region" description="Basic and acidic residues" evidence="3">
    <location>
        <begin position="245"/>
        <end position="254"/>
    </location>
</feature>
<organism evidence="5 6">
    <name type="scientific">Rasamsonia emersonii (strain ATCC 16479 / CBS 393.64 / IMI 116815)</name>
    <dbReference type="NCBI Taxonomy" id="1408163"/>
    <lineage>
        <taxon>Eukaryota</taxon>
        <taxon>Fungi</taxon>
        <taxon>Dikarya</taxon>
        <taxon>Ascomycota</taxon>
        <taxon>Pezizomycotina</taxon>
        <taxon>Eurotiomycetes</taxon>
        <taxon>Eurotiomycetidae</taxon>
        <taxon>Eurotiales</taxon>
        <taxon>Trichocomaceae</taxon>
        <taxon>Rasamsonia</taxon>
    </lineage>
</organism>
<dbReference type="InterPro" id="IPR039845">
    <property type="entry name" value="FAM192A"/>
</dbReference>
<evidence type="ECO:0000259" key="4">
    <source>
        <dbReference type="Pfam" id="PF10187"/>
    </source>
</evidence>